<feature type="transmembrane region" description="Helical" evidence="7">
    <location>
        <begin position="165"/>
        <end position="187"/>
    </location>
</feature>
<sequence length="437" mass="46021">MSTTSTNPAAVGSNAPPVIDPELPAPLSMGDVLRVPMMRRLWYAQIISVFGDFLALFAVINVLTFKLHATAQQVTGVQIAYMLPIAVLGILAGVFVDRWPLKPTMVSSDSIRAGLCLLLIFATQIWHFYAILAAISVISSFFGPAQGVAIRSAVPLHGLRSANALMQQVMFGMRIIGPAIAGLMVSYMGAVSCYAFDSASFIGSALLIASVSFLAPGPKAAAPTPHAADASAIAKVWLDMKQGINFIIHHAALLFVILAMAAGMFVLGCFGPLIAIYVRDSLHASTKSFAIASAMIGLGMLIGINGLNTFGKKLKDTLLVYSGLCGIAVGLVILTALPHLWSTILGNLIIGFSVAGIIVPSQTLFQKATPPELMGRVGSTFMSIIFTAQISGLVLSGILTHYIGVRRVFALCAAMLVVLMAVGKIWMEPKPAAPQPA</sequence>
<dbReference type="GO" id="GO:0022857">
    <property type="term" value="F:transmembrane transporter activity"/>
    <property type="evidence" value="ECO:0007669"/>
    <property type="project" value="InterPro"/>
</dbReference>
<dbReference type="EMBL" id="JACCCV010000001">
    <property type="protein sequence ID" value="NYF50410.1"/>
    <property type="molecule type" value="Genomic_DNA"/>
</dbReference>
<dbReference type="AlphaFoldDB" id="A0A7Y9NJA3"/>
<keyword evidence="3" id="KW-1003">Cell membrane</keyword>
<evidence type="ECO:0000256" key="4">
    <source>
        <dbReference type="ARBA" id="ARBA00022692"/>
    </source>
</evidence>
<feature type="transmembrane region" description="Helical" evidence="7">
    <location>
        <begin position="41"/>
        <end position="65"/>
    </location>
</feature>
<accession>A0A7Y9NJA3</accession>
<feature type="transmembrane region" description="Helical" evidence="7">
    <location>
        <begin position="344"/>
        <end position="365"/>
    </location>
</feature>
<dbReference type="SUPFAM" id="SSF103473">
    <property type="entry name" value="MFS general substrate transporter"/>
    <property type="match status" value="1"/>
</dbReference>
<feature type="transmembrane region" description="Helical" evidence="7">
    <location>
        <begin position="77"/>
        <end position="96"/>
    </location>
</feature>
<feature type="transmembrane region" description="Helical" evidence="7">
    <location>
        <begin position="319"/>
        <end position="337"/>
    </location>
</feature>
<evidence type="ECO:0000313" key="10">
    <source>
        <dbReference type="Proteomes" id="UP000534186"/>
    </source>
</evidence>
<feature type="transmembrane region" description="Helical" evidence="7">
    <location>
        <begin position="377"/>
        <end position="396"/>
    </location>
</feature>
<evidence type="ECO:0000256" key="2">
    <source>
        <dbReference type="ARBA" id="ARBA00022448"/>
    </source>
</evidence>
<proteinExistence type="predicted"/>
<dbReference type="Proteomes" id="UP000534186">
    <property type="component" value="Unassembled WGS sequence"/>
</dbReference>
<reference evidence="9 10" key="1">
    <citation type="submission" date="2020-07" db="EMBL/GenBank/DDBJ databases">
        <title>Genomic Encyclopedia of Type Strains, Phase IV (KMG-V): Genome sequencing to study the core and pangenomes of soil and plant-associated prokaryotes.</title>
        <authorList>
            <person name="Whitman W."/>
        </authorList>
    </citation>
    <scope>NUCLEOTIDE SEQUENCE [LARGE SCALE GENOMIC DNA]</scope>
    <source>
        <strain evidence="9 10">M8UP30</strain>
    </source>
</reference>
<keyword evidence="4 7" id="KW-0812">Transmembrane</keyword>
<organism evidence="9 10">
    <name type="scientific">Tunturiibacter lichenicola</name>
    <dbReference type="NCBI Taxonomy" id="2051959"/>
    <lineage>
        <taxon>Bacteria</taxon>
        <taxon>Pseudomonadati</taxon>
        <taxon>Acidobacteriota</taxon>
        <taxon>Terriglobia</taxon>
        <taxon>Terriglobales</taxon>
        <taxon>Acidobacteriaceae</taxon>
        <taxon>Tunturiibacter</taxon>
    </lineage>
</organism>
<keyword evidence="6 7" id="KW-0472">Membrane</keyword>
<dbReference type="InterPro" id="IPR011701">
    <property type="entry name" value="MFS"/>
</dbReference>
<dbReference type="PANTHER" id="PTHR43266">
    <property type="entry name" value="MACROLIDE-EFFLUX PROTEIN"/>
    <property type="match status" value="1"/>
</dbReference>
<protein>
    <submittedName>
        <fullName evidence="9">MFS family permease</fullName>
    </submittedName>
</protein>
<keyword evidence="2" id="KW-0813">Transport</keyword>
<dbReference type="PROSITE" id="PS50850">
    <property type="entry name" value="MFS"/>
    <property type="match status" value="1"/>
</dbReference>
<evidence type="ECO:0000256" key="3">
    <source>
        <dbReference type="ARBA" id="ARBA00022475"/>
    </source>
</evidence>
<comment type="caution">
    <text evidence="9">The sequence shown here is derived from an EMBL/GenBank/DDBJ whole genome shotgun (WGS) entry which is preliminary data.</text>
</comment>
<dbReference type="InterPro" id="IPR020846">
    <property type="entry name" value="MFS_dom"/>
</dbReference>
<dbReference type="Pfam" id="PF07690">
    <property type="entry name" value="MFS_1"/>
    <property type="match status" value="1"/>
</dbReference>
<feature type="transmembrane region" description="Helical" evidence="7">
    <location>
        <begin position="247"/>
        <end position="277"/>
    </location>
</feature>
<evidence type="ECO:0000313" key="9">
    <source>
        <dbReference type="EMBL" id="NYF50410.1"/>
    </source>
</evidence>
<feature type="domain" description="Major facilitator superfamily (MFS) profile" evidence="8">
    <location>
        <begin position="247"/>
        <end position="437"/>
    </location>
</feature>
<dbReference type="GO" id="GO:0005886">
    <property type="term" value="C:plasma membrane"/>
    <property type="evidence" value="ECO:0007669"/>
    <property type="project" value="UniProtKB-SubCell"/>
</dbReference>
<name>A0A7Y9NJA3_9BACT</name>
<evidence type="ECO:0000256" key="1">
    <source>
        <dbReference type="ARBA" id="ARBA00004651"/>
    </source>
</evidence>
<evidence type="ECO:0000256" key="6">
    <source>
        <dbReference type="ARBA" id="ARBA00023136"/>
    </source>
</evidence>
<feature type="transmembrane region" description="Helical" evidence="7">
    <location>
        <begin position="408"/>
        <end position="427"/>
    </location>
</feature>
<dbReference type="CDD" id="cd06173">
    <property type="entry name" value="MFS_MefA_like"/>
    <property type="match status" value="1"/>
</dbReference>
<dbReference type="PANTHER" id="PTHR43266:SF2">
    <property type="entry name" value="MAJOR FACILITATOR SUPERFAMILY (MFS) PROFILE DOMAIN-CONTAINING PROTEIN"/>
    <property type="match status" value="1"/>
</dbReference>
<evidence type="ECO:0000256" key="7">
    <source>
        <dbReference type="SAM" id="Phobius"/>
    </source>
</evidence>
<feature type="transmembrane region" description="Helical" evidence="7">
    <location>
        <begin position="117"/>
        <end position="145"/>
    </location>
</feature>
<comment type="subcellular location">
    <subcellularLocation>
        <location evidence="1">Cell membrane</location>
        <topology evidence="1">Multi-pass membrane protein</topology>
    </subcellularLocation>
</comment>
<dbReference type="InterPro" id="IPR036259">
    <property type="entry name" value="MFS_trans_sf"/>
</dbReference>
<gene>
    <name evidence="9" type="ORF">HDF12_000775</name>
</gene>
<evidence type="ECO:0000256" key="5">
    <source>
        <dbReference type="ARBA" id="ARBA00022989"/>
    </source>
</evidence>
<dbReference type="Gene3D" id="1.20.1250.20">
    <property type="entry name" value="MFS general substrate transporter like domains"/>
    <property type="match status" value="1"/>
</dbReference>
<keyword evidence="5 7" id="KW-1133">Transmembrane helix</keyword>
<feature type="transmembrane region" description="Helical" evidence="7">
    <location>
        <begin position="289"/>
        <end position="307"/>
    </location>
</feature>
<evidence type="ECO:0000259" key="8">
    <source>
        <dbReference type="PROSITE" id="PS50850"/>
    </source>
</evidence>
<feature type="transmembrane region" description="Helical" evidence="7">
    <location>
        <begin position="194"/>
        <end position="215"/>
    </location>
</feature>